<dbReference type="EMBL" id="LZLS01000169">
    <property type="protein sequence ID" value="OBK23759.1"/>
    <property type="molecule type" value="Genomic_DNA"/>
</dbReference>
<feature type="transmembrane region" description="Helical" evidence="1">
    <location>
        <begin position="128"/>
        <end position="148"/>
    </location>
</feature>
<feature type="transmembrane region" description="Helical" evidence="1">
    <location>
        <begin position="32"/>
        <end position="53"/>
    </location>
</feature>
<name>A0A1A3NRT7_MYCAS</name>
<evidence type="ECO:0000313" key="2">
    <source>
        <dbReference type="EMBL" id="OBK23759.1"/>
    </source>
</evidence>
<evidence type="ECO:0000256" key="1">
    <source>
        <dbReference type="SAM" id="Phobius"/>
    </source>
</evidence>
<feature type="transmembrane region" description="Helical" evidence="1">
    <location>
        <begin position="187"/>
        <end position="206"/>
    </location>
</feature>
<dbReference type="OrthoDB" id="6711110at2"/>
<comment type="caution">
    <text evidence="2">The sequence shown here is derived from an EMBL/GenBank/DDBJ whole genome shotgun (WGS) entry which is preliminary data.</text>
</comment>
<keyword evidence="1" id="KW-1133">Transmembrane helix</keyword>
<sequence length="229" mass="24867">MKDVAFLLSDVWLIIVGFSCGWKFLRNYGNWLLGLECLVVGVSATNFLVGSLLGPEAGRVPFSVAFFLDAFSRSFGFTLVLVLGLMVVTHRYQPTLAVEVGAFGLAVVGGFVLGGLDHSTLHVGPATFYVVMNLFTALFLAYFVTRLWAIDAKRLAGWAALVTAAGTTIAVTYDFFPLPFDDELRTIFYTAALTTWGAQGLVYYLAYRAMHAHNISAGAKPDQKVTALS</sequence>
<protein>
    <submittedName>
        <fullName evidence="2">Transporter</fullName>
    </submittedName>
</protein>
<gene>
    <name evidence="2" type="ORF">A5634_04795</name>
</gene>
<reference evidence="2 3" key="1">
    <citation type="submission" date="2016-06" db="EMBL/GenBank/DDBJ databases">
        <authorList>
            <person name="Kjaerup R.B."/>
            <person name="Dalgaard T.S."/>
            <person name="Juul-Madsen H.R."/>
        </authorList>
    </citation>
    <scope>NUCLEOTIDE SEQUENCE [LARGE SCALE GENOMIC DNA]</scope>
    <source>
        <strain evidence="2 3">1165133.8</strain>
    </source>
</reference>
<accession>A0A1A3NRT7</accession>
<dbReference type="Proteomes" id="UP000093928">
    <property type="component" value="Unassembled WGS sequence"/>
</dbReference>
<proteinExistence type="predicted"/>
<keyword evidence="1" id="KW-0812">Transmembrane</keyword>
<feature type="transmembrane region" description="Helical" evidence="1">
    <location>
        <begin position="65"/>
        <end position="89"/>
    </location>
</feature>
<feature type="transmembrane region" description="Helical" evidence="1">
    <location>
        <begin position="96"/>
        <end position="116"/>
    </location>
</feature>
<evidence type="ECO:0000313" key="3">
    <source>
        <dbReference type="Proteomes" id="UP000093928"/>
    </source>
</evidence>
<keyword evidence="1" id="KW-0472">Membrane</keyword>
<dbReference type="RefSeq" id="WP_065145427.1">
    <property type="nucleotide sequence ID" value="NZ_LZLS01000169.1"/>
</dbReference>
<feature type="transmembrane region" description="Helical" evidence="1">
    <location>
        <begin position="6"/>
        <end position="25"/>
    </location>
</feature>
<organism evidence="2 3">
    <name type="scientific">Mycobacterium asiaticum</name>
    <dbReference type="NCBI Taxonomy" id="1790"/>
    <lineage>
        <taxon>Bacteria</taxon>
        <taxon>Bacillati</taxon>
        <taxon>Actinomycetota</taxon>
        <taxon>Actinomycetes</taxon>
        <taxon>Mycobacteriales</taxon>
        <taxon>Mycobacteriaceae</taxon>
        <taxon>Mycobacterium</taxon>
    </lineage>
</organism>
<feature type="transmembrane region" description="Helical" evidence="1">
    <location>
        <begin position="155"/>
        <end position="175"/>
    </location>
</feature>
<dbReference type="AlphaFoldDB" id="A0A1A3NRT7"/>